<feature type="domain" description="Reverse transcriptase zinc-binding" evidence="1">
    <location>
        <begin position="113"/>
        <end position="165"/>
    </location>
</feature>
<keyword evidence="3" id="KW-1185">Reference proteome</keyword>
<evidence type="ECO:0000313" key="3">
    <source>
        <dbReference type="Proteomes" id="UP000886595"/>
    </source>
</evidence>
<dbReference type="Proteomes" id="UP000886595">
    <property type="component" value="Unassembled WGS sequence"/>
</dbReference>
<comment type="caution">
    <text evidence="2">The sequence shown here is derived from an EMBL/GenBank/DDBJ whole genome shotgun (WGS) entry which is preliminary data.</text>
</comment>
<proteinExistence type="predicted"/>
<dbReference type="EMBL" id="JAAMPC010000006">
    <property type="protein sequence ID" value="KAG2306659.1"/>
    <property type="molecule type" value="Genomic_DNA"/>
</dbReference>
<evidence type="ECO:0000259" key="1">
    <source>
        <dbReference type="Pfam" id="PF13966"/>
    </source>
</evidence>
<dbReference type="InterPro" id="IPR026960">
    <property type="entry name" value="RVT-Znf"/>
</dbReference>
<sequence>MREVLEFESLGTLLESLMDVKDGRSCHFWFDNWTGKGRLIDITGAVGTTYLGVLRHAKVSSAAKEEGWNIRGERSRRYHDLYNCIMDLEPPKPESGKDIVLWKHGDDDYKPTFSAAKTWEQLRSKRNKERWSKVVWFPQGVPRYSFITWLAVKNRLSTGDRMRQWE</sequence>
<reference evidence="2 3" key="1">
    <citation type="submission" date="2020-02" db="EMBL/GenBank/DDBJ databases">
        <authorList>
            <person name="Ma Q."/>
            <person name="Huang Y."/>
            <person name="Song X."/>
            <person name="Pei D."/>
        </authorList>
    </citation>
    <scope>NUCLEOTIDE SEQUENCE [LARGE SCALE GENOMIC DNA]</scope>
    <source>
        <strain evidence="2">Sxm20200214</strain>
        <tissue evidence="2">Leaf</tissue>
    </source>
</reference>
<protein>
    <recommendedName>
        <fullName evidence="1">Reverse transcriptase zinc-binding domain-containing protein</fullName>
    </recommendedName>
</protein>
<name>A0A8X7V8U0_BRACI</name>
<organism evidence="2 3">
    <name type="scientific">Brassica carinata</name>
    <name type="common">Ethiopian mustard</name>
    <name type="synonym">Abyssinian cabbage</name>
    <dbReference type="NCBI Taxonomy" id="52824"/>
    <lineage>
        <taxon>Eukaryota</taxon>
        <taxon>Viridiplantae</taxon>
        <taxon>Streptophyta</taxon>
        <taxon>Embryophyta</taxon>
        <taxon>Tracheophyta</taxon>
        <taxon>Spermatophyta</taxon>
        <taxon>Magnoliopsida</taxon>
        <taxon>eudicotyledons</taxon>
        <taxon>Gunneridae</taxon>
        <taxon>Pentapetalae</taxon>
        <taxon>rosids</taxon>
        <taxon>malvids</taxon>
        <taxon>Brassicales</taxon>
        <taxon>Brassicaceae</taxon>
        <taxon>Brassiceae</taxon>
        <taxon>Brassica</taxon>
    </lineage>
</organism>
<dbReference type="OrthoDB" id="1938625at2759"/>
<gene>
    <name evidence="2" type="ORF">Bca52824_026407</name>
</gene>
<evidence type="ECO:0000313" key="2">
    <source>
        <dbReference type="EMBL" id="KAG2306659.1"/>
    </source>
</evidence>
<dbReference type="AlphaFoldDB" id="A0A8X7V8U0"/>
<accession>A0A8X7V8U0</accession>
<dbReference type="Pfam" id="PF13966">
    <property type="entry name" value="zf-RVT"/>
    <property type="match status" value="1"/>
</dbReference>